<evidence type="ECO:0000313" key="2">
    <source>
        <dbReference type="Proteomes" id="UP001497700"/>
    </source>
</evidence>
<proteinExistence type="predicted"/>
<keyword evidence="2" id="KW-1185">Reference proteome</keyword>
<dbReference type="Proteomes" id="UP001497700">
    <property type="component" value="Unassembled WGS sequence"/>
</dbReference>
<organism evidence="1 2">
    <name type="scientific">Hypoxylon rubiginosum</name>
    <dbReference type="NCBI Taxonomy" id="110542"/>
    <lineage>
        <taxon>Eukaryota</taxon>
        <taxon>Fungi</taxon>
        <taxon>Dikarya</taxon>
        <taxon>Ascomycota</taxon>
        <taxon>Pezizomycotina</taxon>
        <taxon>Sordariomycetes</taxon>
        <taxon>Xylariomycetidae</taxon>
        <taxon>Xylariales</taxon>
        <taxon>Hypoxylaceae</taxon>
        <taxon>Hypoxylon</taxon>
    </lineage>
</organism>
<sequence length="398" mass="43584">MNWYRGPTSTTEPPAVKPEGAGKKLRRKLQKIGTQQRWYQSKDSSHGEAKKVGTSIAIKNNNNNNSNNNNNNNSNNNNKVVLETETADPNDGKWLEQLRKSGQLCRGPPNTVQANKKPHRHSMQVIPEFAHLSTGEAIPGRPLDKRASCATPSSTSSVSRRYAKTPVYHIGQLENWAGQDQPVPRKVSSVERIAESYRALLESSCAILNDTAQEPLPLRLGKSYLAEGKNRDGRIPELPVVMGSPHSDDGTLVAFEEDAVSFMPGSVSPELPSPWGSEHGHGHGHGHEQKRKPIPPARRASPAGSPSLQICLDLLGRELSSAANGSSLRPSAETSALQVWVMIEAYERLRDQVLGMHLDHEQEGSLDVMLNTWIKALYAVHDKMTGGDGHVSESEYGD</sequence>
<dbReference type="EMBL" id="MU393524">
    <property type="protein sequence ID" value="KAI4862511.1"/>
    <property type="molecule type" value="Genomic_DNA"/>
</dbReference>
<evidence type="ECO:0000313" key="1">
    <source>
        <dbReference type="EMBL" id="KAI4862511.1"/>
    </source>
</evidence>
<reference evidence="1 2" key="1">
    <citation type="journal article" date="2022" name="New Phytol.">
        <title>Ecological generalism drives hyperdiversity of secondary metabolite gene clusters in xylarialean endophytes.</title>
        <authorList>
            <person name="Franco M.E.E."/>
            <person name="Wisecaver J.H."/>
            <person name="Arnold A.E."/>
            <person name="Ju Y.M."/>
            <person name="Slot J.C."/>
            <person name="Ahrendt S."/>
            <person name="Moore L.P."/>
            <person name="Eastman K.E."/>
            <person name="Scott K."/>
            <person name="Konkel Z."/>
            <person name="Mondo S.J."/>
            <person name="Kuo A."/>
            <person name="Hayes R.D."/>
            <person name="Haridas S."/>
            <person name="Andreopoulos B."/>
            <person name="Riley R."/>
            <person name="LaButti K."/>
            <person name="Pangilinan J."/>
            <person name="Lipzen A."/>
            <person name="Amirebrahimi M."/>
            <person name="Yan J."/>
            <person name="Adam C."/>
            <person name="Keymanesh K."/>
            <person name="Ng V."/>
            <person name="Louie K."/>
            <person name="Northen T."/>
            <person name="Drula E."/>
            <person name="Henrissat B."/>
            <person name="Hsieh H.M."/>
            <person name="Youens-Clark K."/>
            <person name="Lutzoni F."/>
            <person name="Miadlikowska J."/>
            <person name="Eastwood D.C."/>
            <person name="Hamelin R.C."/>
            <person name="Grigoriev I.V."/>
            <person name="U'Ren J.M."/>
        </authorList>
    </citation>
    <scope>NUCLEOTIDE SEQUENCE [LARGE SCALE GENOMIC DNA]</scope>
    <source>
        <strain evidence="1 2">CBS 119005</strain>
    </source>
</reference>
<accession>A0ACB9YTS0</accession>
<comment type="caution">
    <text evidence="1">The sequence shown here is derived from an EMBL/GenBank/DDBJ whole genome shotgun (WGS) entry which is preliminary data.</text>
</comment>
<gene>
    <name evidence="1" type="ORF">F4820DRAFT_20494</name>
</gene>
<protein>
    <submittedName>
        <fullName evidence="1">Uncharacterized protein</fullName>
    </submittedName>
</protein>
<name>A0ACB9YTS0_9PEZI</name>